<name>A0A1X1T8D9_9MYCO</name>
<dbReference type="Proteomes" id="UP000467201">
    <property type="component" value="Chromosome"/>
</dbReference>
<protein>
    <submittedName>
        <fullName evidence="2">Uncharacterized protein</fullName>
    </submittedName>
</protein>
<reference evidence="1 4" key="2">
    <citation type="journal article" date="2019" name="Emerg. Microbes Infect.">
        <title>Comprehensive subspecies identification of 175 nontuberculous mycobacteria species based on 7547 genomic profiles.</title>
        <authorList>
            <person name="Matsumoto Y."/>
            <person name="Kinjo T."/>
            <person name="Motooka D."/>
            <person name="Nabeya D."/>
            <person name="Jung N."/>
            <person name="Uechi K."/>
            <person name="Horii T."/>
            <person name="Iida T."/>
            <person name="Fujita J."/>
            <person name="Nakamura S."/>
        </authorList>
    </citation>
    <scope>NUCLEOTIDE SEQUENCE [LARGE SCALE GENOMIC DNA]</scope>
    <source>
        <strain evidence="1 4">JCM 12405</strain>
    </source>
</reference>
<dbReference type="EMBL" id="AP022605">
    <property type="protein sequence ID" value="BBZ09766.1"/>
    <property type="molecule type" value="Genomic_DNA"/>
</dbReference>
<reference evidence="1" key="3">
    <citation type="submission" date="2020-02" db="EMBL/GenBank/DDBJ databases">
        <authorList>
            <person name="Matsumoto Y."/>
            <person name="Motooka D."/>
            <person name="Nakamura S."/>
        </authorList>
    </citation>
    <scope>NUCLEOTIDE SEQUENCE</scope>
    <source>
        <strain evidence="1">JCM 12405</strain>
    </source>
</reference>
<dbReference type="AlphaFoldDB" id="A0A1X1T8D9"/>
<dbReference type="KEGG" id="mdr:MDOR_39350"/>
<evidence type="ECO:0000313" key="4">
    <source>
        <dbReference type="Proteomes" id="UP000467201"/>
    </source>
</evidence>
<organism evidence="2 3">
    <name type="scientific">Mycolicibacterium doricum</name>
    <dbReference type="NCBI Taxonomy" id="126673"/>
    <lineage>
        <taxon>Bacteria</taxon>
        <taxon>Bacillati</taxon>
        <taxon>Actinomycetota</taxon>
        <taxon>Actinomycetes</taxon>
        <taxon>Mycobacteriales</taxon>
        <taxon>Mycobacteriaceae</taxon>
        <taxon>Mycolicibacterium</taxon>
    </lineage>
</organism>
<reference evidence="2 3" key="1">
    <citation type="submission" date="2016-01" db="EMBL/GenBank/DDBJ databases">
        <title>The new phylogeny of the genus Mycobacterium.</title>
        <authorList>
            <person name="Tarcisio F."/>
            <person name="Conor M."/>
            <person name="Antonella G."/>
            <person name="Elisabetta G."/>
            <person name="Giulia F.S."/>
            <person name="Sara T."/>
            <person name="Anna F."/>
            <person name="Clotilde B."/>
            <person name="Roberto B."/>
            <person name="Veronica D.S."/>
            <person name="Fabio R."/>
            <person name="Monica P."/>
            <person name="Olivier J."/>
            <person name="Enrico T."/>
            <person name="Nicola S."/>
        </authorList>
    </citation>
    <scope>NUCLEOTIDE SEQUENCE [LARGE SCALE GENOMIC DNA]</scope>
    <source>
        <strain evidence="2 3">DSM 44339</strain>
    </source>
</reference>
<sequence length="114" mass="12961">MTSRRLLRGVELRYVLTMYLQQHGTQTVRELVDGLEDQGFGFVGRPSKAVSDALRWEMSHGRVGRRARGRYGPLEMPRSTEYRIHRRVLALRAEAAALAGADDDMFWDRKAGVG</sequence>
<dbReference type="EMBL" id="LQOS01000028">
    <property type="protein sequence ID" value="ORV40841.1"/>
    <property type="molecule type" value="Genomic_DNA"/>
</dbReference>
<evidence type="ECO:0000313" key="1">
    <source>
        <dbReference type="EMBL" id="BBZ09766.1"/>
    </source>
</evidence>
<dbReference type="RefSeq" id="WP_085190599.1">
    <property type="nucleotide sequence ID" value="NZ_AP022605.1"/>
</dbReference>
<gene>
    <name evidence="2" type="ORF">AWC01_10240</name>
    <name evidence="1" type="ORF">MDOR_39350</name>
</gene>
<evidence type="ECO:0000313" key="2">
    <source>
        <dbReference type="EMBL" id="ORV40841.1"/>
    </source>
</evidence>
<evidence type="ECO:0000313" key="3">
    <source>
        <dbReference type="Proteomes" id="UP000193564"/>
    </source>
</evidence>
<keyword evidence="3" id="KW-1185">Reference proteome</keyword>
<dbReference type="OrthoDB" id="4639475at2"/>
<accession>A0A1X1T8D9</accession>
<proteinExistence type="predicted"/>
<dbReference type="Proteomes" id="UP000193564">
    <property type="component" value="Unassembled WGS sequence"/>
</dbReference>